<comment type="similarity">
    <text evidence="1">Belongs to the TRAFAC class TrmE-Era-EngA-EngB-Septin-like GTPase superfamily. AIG1/Toc34/Toc159-like paraseptin GTPase family. IAN subfamily.</text>
</comment>
<feature type="coiled-coil region" evidence="4">
    <location>
        <begin position="208"/>
        <end position="235"/>
    </location>
</feature>
<evidence type="ECO:0000256" key="4">
    <source>
        <dbReference type="SAM" id="Coils"/>
    </source>
</evidence>
<dbReference type="InterPro" id="IPR027417">
    <property type="entry name" value="P-loop_NTPase"/>
</dbReference>
<keyword evidence="2" id="KW-0547">Nucleotide-binding</keyword>
<keyword evidence="6" id="KW-0812">Transmembrane</keyword>
<feature type="transmembrane region" description="Helical" evidence="6">
    <location>
        <begin position="254"/>
        <end position="276"/>
    </location>
</feature>
<organism evidence="8 9">
    <name type="scientific">Maylandia zebra</name>
    <name type="common">zebra mbuna</name>
    <dbReference type="NCBI Taxonomy" id="106582"/>
    <lineage>
        <taxon>Eukaryota</taxon>
        <taxon>Metazoa</taxon>
        <taxon>Chordata</taxon>
        <taxon>Craniata</taxon>
        <taxon>Vertebrata</taxon>
        <taxon>Euteleostomi</taxon>
        <taxon>Actinopterygii</taxon>
        <taxon>Neopterygii</taxon>
        <taxon>Teleostei</taxon>
        <taxon>Neoteleostei</taxon>
        <taxon>Acanthomorphata</taxon>
        <taxon>Ovalentaria</taxon>
        <taxon>Cichlomorphae</taxon>
        <taxon>Cichliformes</taxon>
        <taxon>Cichlidae</taxon>
        <taxon>African cichlids</taxon>
        <taxon>Pseudocrenilabrinae</taxon>
        <taxon>Haplochromini</taxon>
        <taxon>Maylandia</taxon>
        <taxon>Maylandia zebra complex</taxon>
    </lineage>
</organism>
<evidence type="ECO:0000256" key="6">
    <source>
        <dbReference type="SAM" id="Phobius"/>
    </source>
</evidence>
<sequence length="411" mass="44956">MEVTKTRRIVLLGKTGTGKSSLANTIFGETRLKINHFNDSNACLSQSETKTVDGRSLTLIDTPGFFDPSRSEKLEHEMLSCITECAPGPHAFLIVLKAEKFTEHEKAVIAQLCEYFSEDVLKYAAVVFTHGDQLPEGMKIKDFVNESEALSDLVRKCGSRCHVIDNKYWKNNQEDEYRSNKFQVAELLNSIEDIVTENNGGYYTNEMLQTLETEIQKEENRVRKSAENLSQEEIRKQAKVNIIKRHMENAQKSWLKYFVGFAIITGLFAIVSALLIKSKFGKGSVPPVPSVPSGPSVSGPSVPVPSGPSVPLPSGPSVPVPSVPVPSGPSVPVPSVPSVPSVPVPSGPSVPLPSGPSVPVPSVPSVPVPSESVSIPVPEPFEKEVVGVFEAIWNRLHALYEIIYNPWNPFE</sequence>
<reference evidence="8" key="2">
    <citation type="submission" date="2025-08" db="UniProtKB">
        <authorList>
            <consortium name="Ensembl"/>
        </authorList>
    </citation>
    <scope>IDENTIFICATION</scope>
</reference>
<name>A0A3P9D0G1_9CICH</name>
<dbReference type="Proteomes" id="UP000265160">
    <property type="component" value="LG3"/>
</dbReference>
<dbReference type="InterPro" id="IPR006703">
    <property type="entry name" value="G_AIG1"/>
</dbReference>
<keyword evidence="9" id="KW-1185">Reference proteome</keyword>
<dbReference type="Pfam" id="PF04548">
    <property type="entry name" value="AIG1"/>
    <property type="match status" value="1"/>
</dbReference>
<keyword evidence="6" id="KW-0472">Membrane</keyword>
<dbReference type="GO" id="GO:0005525">
    <property type="term" value="F:GTP binding"/>
    <property type="evidence" value="ECO:0007669"/>
    <property type="project" value="UniProtKB-KW"/>
</dbReference>
<evidence type="ECO:0000256" key="1">
    <source>
        <dbReference type="ARBA" id="ARBA00008535"/>
    </source>
</evidence>
<dbReference type="AlphaFoldDB" id="A0A3P9D0G1"/>
<dbReference type="InterPro" id="IPR045058">
    <property type="entry name" value="GIMA/IAN/Toc"/>
</dbReference>
<dbReference type="Gene3D" id="3.40.50.300">
    <property type="entry name" value="P-loop containing nucleotide triphosphate hydrolases"/>
    <property type="match status" value="1"/>
</dbReference>
<evidence type="ECO:0000313" key="9">
    <source>
        <dbReference type="Proteomes" id="UP000265160"/>
    </source>
</evidence>
<evidence type="ECO:0000313" key="8">
    <source>
        <dbReference type="Ensembl" id="ENSMZEP00005027576.1"/>
    </source>
</evidence>
<proteinExistence type="inferred from homology"/>
<reference evidence="8 9" key="1">
    <citation type="journal article" date="2014" name="Nature">
        <title>The genomic substrate for adaptive radiation in African cichlid fish.</title>
        <authorList>
            <person name="Brawand D."/>
            <person name="Wagner C.E."/>
            <person name="Li Y.I."/>
            <person name="Malinsky M."/>
            <person name="Keller I."/>
            <person name="Fan S."/>
            <person name="Simakov O."/>
            <person name="Ng A.Y."/>
            <person name="Lim Z.W."/>
            <person name="Bezault E."/>
            <person name="Turner-Maier J."/>
            <person name="Johnson J."/>
            <person name="Alcazar R."/>
            <person name="Noh H.J."/>
            <person name="Russell P."/>
            <person name="Aken B."/>
            <person name="Alfoldi J."/>
            <person name="Amemiya C."/>
            <person name="Azzouzi N."/>
            <person name="Baroiller J.F."/>
            <person name="Barloy-Hubler F."/>
            <person name="Berlin A."/>
            <person name="Bloomquist R."/>
            <person name="Carleton K.L."/>
            <person name="Conte M.A."/>
            <person name="D'Cotta H."/>
            <person name="Eshel O."/>
            <person name="Gaffney L."/>
            <person name="Galibert F."/>
            <person name="Gante H.F."/>
            <person name="Gnerre S."/>
            <person name="Greuter L."/>
            <person name="Guyon R."/>
            <person name="Haddad N.S."/>
            <person name="Haerty W."/>
            <person name="Harris R.M."/>
            <person name="Hofmann H.A."/>
            <person name="Hourlier T."/>
            <person name="Hulata G."/>
            <person name="Jaffe D.B."/>
            <person name="Lara M."/>
            <person name="Lee A.P."/>
            <person name="MacCallum I."/>
            <person name="Mwaiko S."/>
            <person name="Nikaido M."/>
            <person name="Nishihara H."/>
            <person name="Ozouf-Costaz C."/>
            <person name="Penman D.J."/>
            <person name="Przybylski D."/>
            <person name="Rakotomanga M."/>
            <person name="Renn S.C.P."/>
            <person name="Ribeiro F.J."/>
            <person name="Ron M."/>
            <person name="Salzburger W."/>
            <person name="Sanchez-Pulido L."/>
            <person name="Santos M.E."/>
            <person name="Searle S."/>
            <person name="Sharpe T."/>
            <person name="Swofford R."/>
            <person name="Tan F.J."/>
            <person name="Williams L."/>
            <person name="Young S."/>
            <person name="Yin S."/>
            <person name="Okada N."/>
            <person name="Kocher T.D."/>
            <person name="Miska E.A."/>
            <person name="Lander E.S."/>
            <person name="Venkatesh B."/>
            <person name="Fernald R.D."/>
            <person name="Meyer A."/>
            <person name="Ponting C.P."/>
            <person name="Streelman J.T."/>
            <person name="Lindblad-Toh K."/>
            <person name="Seehausen O."/>
            <person name="Di Palma F."/>
        </authorList>
    </citation>
    <scope>NUCLEOTIDE SEQUENCE</scope>
</reference>
<evidence type="ECO:0000256" key="5">
    <source>
        <dbReference type="SAM" id="MobiDB-lite"/>
    </source>
</evidence>
<evidence type="ECO:0000256" key="3">
    <source>
        <dbReference type="ARBA" id="ARBA00023134"/>
    </source>
</evidence>
<dbReference type="PANTHER" id="PTHR10903:SF62">
    <property type="entry name" value="GTPASE IMAP FAMILY MEMBER 4-LIKE-RELATED"/>
    <property type="match status" value="1"/>
</dbReference>
<keyword evidence="6" id="KW-1133">Transmembrane helix</keyword>
<reference evidence="8" key="3">
    <citation type="submission" date="2025-09" db="UniProtKB">
        <authorList>
            <consortium name="Ensembl"/>
        </authorList>
    </citation>
    <scope>IDENTIFICATION</scope>
</reference>
<protein>
    <submittedName>
        <fullName evidence="8">GTPase IMAP family member 7</fullName>
    </submittedName>
</protein>
<feature type="domain" description="AIG1-type G" evidence="7">
    <location>
        <begin position="4"/>
        <end position="212"/>
    </location>
</feature>
<dbReference type="STRING" id="106582.ENSMZEP00005027576"/>
<evidence type="ECO:0000256" key="2">
    <source>
        <dbReference type="ARBA" id="ARBA00022741"/>
    </source>
</evidence>
<dbReference type="SUPFAM" id="SSF52540">
    <property type="entry name" value="P-loop containing nucleoside triphosphate hydrolases"/>
    <property type="match status" value="1"/>
</dbReference>
<accession>A0A3P9D0G1</accession>
<dbReference type="FunFam" id="3.40.50.300:FF:000366">
    <property type="entry name" value="GTPase, IMAP family member 2"/>
    <property type="match status" value="1"/>
</dbReference>
<dbReference type="GeneTree" id="ENSGT01150000286992"/>
<dbReference type="PROSITE" id="PS51720">
    <property type="entry name" value="G_AIG1"/>
    <property type="match status" value="1"/>
</dbReference>
<feature type="compositionally biased region" description="Pro residues" evidence="5">
    <location>
        <begin position="302"/>
        <end position="319"/>
    </location>
</feature>
<keyword evidence="3" id="KW-0342">GTP-binding</keyword>
<dbReference type="PANTHER" id="PTHR10903">
    <property type="entry name" value="GTPASE, IMAP FAMILY MEMBER-RELATED"/>
    <property type="match status" value="1"/>
</dbReference>
<dbReference type="Ensembl" id="ENSMZET00005028451.1">
    <property type="protein sequence ID" value="ENSMZEP00005027576.1"/>
    <property type="gene ID" value="ENSMZEG00005020563.1"/>
</dbReference>
<evidence type="ECO:0000259" key="7">
    <source>
        <dbReference type="PROSITE" id="PS51720"/>
    </source>
</evidence>
<feature type="region of interest" description="Disordered" evidence="5">
    <location>
        <begin position="287"/>
        <end position="319"/>
    </location>
</feature>
<keyword evidence="4" id="KW-0175">Coiled coil</keyword>